<name>A0A9U8E806_BIOGL</name>
<organism evidence="1 2">
    <name type="scientific">Biomphalaria glabrata</name>
    <name type="common">Bloodfluke planorb</name>
    <name type="synonym">Freshwater snail</name>
    <dbReference type="NCBI Taxonomy" id="6526"/>
    <lineage>
        <taxon>Eukaryota</taxon>
        <taxon>Metazoa</taxon>
        <taxon>Spiralia</taxon>
        <taxon>Lophotrochozoa</taxon>
        <taxon>Mollusca</taxon>
        <taxon>Gastropoda</taxon>
        <taxon>Heterobranchia</taxon>
        <taxon>Euthyneura</taxon>
        <taxon>Panpulmonata</taxon>
        <taxon>Hygrophila</taxon>
        <taxon>Lymnaeoidea</taxon>
        <taxon>Planorbidae</taxon>
        <taxon>Biomphalaria</taxon>
    </lineage>
</organism>
<protein>
    <submittedName>
        <fullName evidence="2">Uncharacterized protein LOC106062954</fullName>
    </submittedName>
</protein>
<dbReference type="OrthoDB" id="6153355at2759"/>
<dbReference type="KEGG" id="bgt:106062954"/>
<dbReference type="GeneID" id="106062954"/>
<evidence type="ECO:0000313" key="1">
    <source>
        <dbReference type="Proteomes" id="UP001165740"/>
    </source>
</evidence>
<proteinExistence type="predicted"/>
<gene>
    <name evidence="2" type="primary">LOC106062954</name>
</gene>
<dbReference type="Proteomes" id="UP001165740">
    <property type="component" value="Chromosome 5"/>
</dbReference>
<sequence length="215" mass="24743">MLGNAIKSDLEIQGNFGVIKSVEEEMSRGLQAASLKPAHPFDVQNFLVLHSPRVHGSAELLLQYESACRQQWHYLYESKNTWDSFWSKSASPKTDISPCETRRINKGYYWRPPQNLKPVNYNTSPHRVCILHPRHTRHTSDSSSEDDSVKTRPLKSEILSLKPSTIGHTQANVKPPIRLPPIEELDRYETDYEPIEYIAKRNKLNINNYLVDSTD</sequence>
<dbReference type="AlphaFoldDB" id="A0A9U8E806"/>
<evidence type="ECO:0000313" key="2">
    <source>
        <dbReference type="RefSeq" id="XP_013076721.2"/>
    </source>
</evidence>
<keyword evidence="1" id="KW-1185">Reference proteome</keyword>
<accession>A0A9U8E806</accession>
<reference evidence="2" key="1">
    <citation type="submission" date="2025-08" db="UniProtKB">
        <authorList>
            <consortium name="RefSeq"/>
        </authorList>
    </citation>
    <scope>IDENTIFICATION</scope>
</reference>
<dbReference type="RefSeq" id="XP_013076721.2">
    <property type="nucleotide sequence ID" value="XM_013221267.2"/>
</dbReference>